<name>A0ABU0IWM7_9CAUL</name>
<keyword evidence="2" id="KW-0489">Methyltransferase</keyword>
<dbReference type="SUPFAM" id="SSF158997">
    <property type="entry name" value="Trm112p-like"/>
    <property type="match status" value="1"/>
</dbReference>
<reference evidence="2 3" key="1">
    <citation type="submission" date="2023-07" db="EMBL/GenBank/DDBJ databases">
        <title>Genomic Encyclopedia of Type Strains, Phase IV (KMG-IV): sequencing the most valuable type-strain genomes for metagenomic binning, comparative biology and taxonomic classification.</title>
        <authorList>
            <person name="Goeker M."/>
        </authorList>
    </citation>
    <scope>NUCLEOTIDE SEQUENCE [LARGE SCALE GENOMIC DNA]</scope>
    <source>
        <strain evidence="2 3">DSM 18695</strain>
    </source>
</reference>
<accession>A0ABU0IWM7</accession>
<dbReference type="GO" id="GO:0032259">
    <property type="term" value="P:methylation"/>
    <property type="evidence" value="ECO:0007669"/>
    <property type="project" value="UniProtKB-KW"/>
</dbReference>
<dbReference type="GO" id="GO:0008168">
    <property type="term" value="F:methyltransferase activity"/>
    <property type="evidence" value="ECO:0007669"/>
    <property type="project" value="UniProtKB-KW"/>
</dbReference>
<evidence type="ECO:0000256" key="1">
    <source>
        <dbReference type="SAM" id="MobiDB-lite"/>
    </source>
</evidence>
<dbReference type="RefSeq" id="WP_307351341.1">
    <property type="nucleotide sequence ID" value="NZ_JAUSVS010000008.1"/>
</dbReference>
<dbReference type="Proteomes" id="UP001228905">
    <property type="component" value="Unassembled WGS sequence"/>
</dbReference>
<feature type="region of interest" description="Disordered" evidence="1">
    <location>
        <begin position="645"/>
        <end position="671"/>
    </location>
</feature>
<evidence type="ECO:0000313" key="2">
    <source>
        <dbReference type="EMBL" id="MDQ0465751.1"/>
    </source>
</evidence>
<gene>
    <name evidence="2" type="ORF">QO010_003543</name>
</gene>
<organism evidence="2 3">
    <name type="scientific">Caulobacter ginsengisoli</name>
    <dbReference type="NCBI Taxonomy" id="400775"/>
    <lineage>
        <taxon>Bacteria</taxon>
        <taxon>Pseudomonadati</taxon>
        <taxon>Pseudomonadota</taxon>
        <taxon>Alphaproteobacteria</taxon>
        <taxon>Caulobacterales</taxon>
        <taxon>Caulobacteraceae</taxon>
        <taxon>Caulobacter</taxon>
    </lineage>
</organism>
<keyword evidence="2" id="KW-0808">Transferase</keyword>
<dbReference type="Gene3D" id="3.40.50.150">
    <property type="entry name" value="Vaccinia Virus protein VP39"/>
    <property type="match status" value="1"/>
</dbReference>
<keyword evidence="3" id="KW-1185">Reference proteome</keyword>
<sequence>MRRATLPILACPTCRRGFELHGPADETGDTRQGYLNCAACGLHIPVIEGFPLFTEPRMHAGQVSAPALEALSGQLFGDPAAYEDYRASKDRRDLWEAYAAFQPFNESTRAAEPLLGILAAHLQPGDVILDVWGRTGWSGEWLAGLFPDNRVISLWEGDSSVLGYRGFRHWLGPDRRAANLDILFIPPNRPLPFRDGAFGAVYALDSLHRYELYPFAGECLRVARPDAALLFAHLHLSNAEPDPFFERGCRQLHGRDYRAWLDGVLAGGGRQGWVLSEADLFNARAGDRLDDSPDTPHYNGAVLIADPARAPMIAPPPALPDPDGRFLVNPLLRLRPGRGDLVVDPGLRSGEVGRLLSRHPIYERRLPAEPLSVSPIDWLILCLALTGHTRSRIDAVIGPSKTRPTDDPLTRLVAAEVLLPVTVSPQAHEMQRFHANQLPAGEPGLLLPRLIEALWDDPKPAVTLPDGASLTGGDFARAVAAAARLLEEEGLRAGDRLGLPAATDPLVFILLVAGMAMGLDIEIGVRPDSSPTSALALMIPGAGEEAPIGGRYRRPSGDDGALAERLGALLAADLAPPRVRTGGHLEMSVGGRWLSLESTLLIEAAVALRHVTGADRRIVEDFGALDTLLFGLATLFRRDELIFGGRPEPHESRMPAKEKSGPQPARNVRER</sequence>
<dbReference type="SUPFAM" id="SSF53335">
    <property type="entry name" value="S-adenosyl-L-methionine-dependent methyltransferases"/>
    <property type="match status" value="1"/>
</dbReference>
<dbReference type="EMBL" id="JAUSVS010000008">
    <property type="protein sequence ID" value="MDQ0465751.1"/>
    <property type="molecule type" value="Genomic_DNA"/>
</dbReference>
<evidence type="ECO:0000313" key="3">
    <source>
        <dbReference type="Proteomes" id="UP001228905"/>
    </source>
</evidence>
<dbReference type="InterPro" id="IPR029063">
    <property type="entry name" value="SAM-dependent_MTases_sf"/>
</dbReference>
<protein>
    <submittedName>
        <fullName evidence="2">Uncharacterized protein YbaR (Trm112 family)/SAM-dependent methyltransferase</fullName>
    </submittedName>
</protein>
<comment type="caution">
    <text evidence="2">The sequence shown here is derived from an EMBL/GenBank/DDBJ whole genome shotgun (WGS) entry which is preliminary data.</text>
</comment>
<proteinExistence type="predicted"/>
<feature type="compositionally biased region" description="Basic and acidic residues" evidence="1">
    <location>
        <begin position="645"/>
        <end position="660"/>
    </location>
</feature>